<name>A0ABW2QWF7_9NEIS</name>
<dbReference type="RefSeq" id="WP_380187838.1">
    <property type="nucleotide sequence ID" value="NZ_JBHTBQ010000014.1"/>
</dbReference>
<protein>
    <submittedName>
        <fullName evidence="6">NAD-dependent epimerase/dehydratase family protein</fullName>
    </submittedName>
</protein>
<evidence type="ECO:0000256" key="2">
    <source>
        <dbReference type="ARBA" id="ARBA00022793"/>
    </source>
</evidence>
<dbReference type="InterPro" id="IPR036291">
    <property type="entry name" value="NAD(P)-bd_dom_sf"/>
</dbReference>
<keyword evidence="3" id="KW-0520">NAD</keyword>
<evidence type="ECO:0000313" key="6">
    <source>
        <dbReference type="EMBL" id="MFC7419981.1"/>
    </source>
</evidence>
<dbReference type="PANTHER" id="PTHR43078">
    <property type="entry name" value="UDP-GLUCURONIC ACID DECARBOXYLASE-RELATED"/>
    <property type="match status" value="1"/>
</dbReference>
<evidence type="ECO:0000256" key="3">
    <source>
        <dbReference type="ARBA" id="ARBA00023027"/>
    </source>
</evidence>
<dbReference type="SUPFAM" id="SSF51735">
    <property type="entry name" value="NAD(P)-binding Rossmann-fold domains"/>
    <property type="match status" value="1"/>
</dbReference>
<dbReference type="EMBL" id="JBHTBQ010000014">
    <property type="protein sequence ID" value="MFC7419981.1"/>
    <property type="molecule type" value="Genomic_DNA"/>
</dbReference>
<keyword evidence="2" id="KW-0210">Decarboxylase</keyword>
<evidence type="ECO:0000256" key="1">
    <source>
        <dbReference type="ARBA" id="ARBA00001911"/>
    </source>
</evidence>
<keyword evidence="4" id="KW-0456">Lyase</keyword>
<comment type="cofactor">
    <cofactor evidence="1">
        <name>NAD(+)</name>
        <dbReference type="ChEBI" id="CHEBI:57540"/>
    </cofactor>
</comment>
<evidence type="ECO:0000313" key="7">
    <source>
        <dbReference type="Proteomes" id="UP001596473"/>
    </source>
</evidence>
<sequence>MSLNSPLIKEDFERLSPFFLSLDEIKNKKILLTGGTGFFGRWLLALLHYLNLNGFNISVTVVSRSPEKFLISEPSYRDVRWLDFIESDAQCFEVSRKYDCIIHAATDTSLAVQADGLSLFNSMINGGRNILDIAVKSGAKKVLMIGSGAQYGAQPEEQPLFLEDSTSACLSNSPLSAYGEAKRSIETMAALYASKHSFDVIFARCFAFSGPGLAIDTHFAIGNFVRDALFSQNIVVKSKGEIYRSYLYGADLAIWLLTLLLKGKNQEAYNVGSDQAILISDLAECVKNILAPEKEVIFLSNEGGGSRSRYIPSINKARSHNLDVWTNLDESIQRTADWNKSYFLQRSK</sequence>
<keyword evidence="7" id="KW-1185">Reference proteome</keyword>
<gene>
    <name evidence="6" type="ORF">ACFQNF_08790</name>
</gene>
<dbReference type="PANTHER" id="PTHR43078:SF6">
    <property type="entry name" value="UDP-GLUCURONIC ACID DECARBOXYLASE 1"/>
    <property type="match status" value="1"/>
</dbReference>
<dbReference type="InterPro" id="IPR001509">
    <property type="entry name" value="Epimerase_deHydtase"/>
</dbReference>
<dbReference type="InterPro" id="IPR044516">
    <property type="entry name" value="UXS-like"/>
</dbReference>
<dbReference type="Proteomes" id="UP001596473">
    <property type="component" value="Unassembled WGS sequence"/>
</dbReference>
<evidence type="ECO:0000256" key="4">
    <source>
        <dbReference type="ARBA" id="ARBA00023239"/>
    </source>
</evidence>
<dbReference type="Pfam" id="PF01370">
    <property type="entry name" value="Epimerase"/>
    <property type="match status" value="1"/>
</dbReference>
<accession>A0ABW2QWF7</accession>
<dbReference type="Gene3D" id="3.40.50.720">
    <property type="entry name" value="NAD(P)-binding Rossmann-like Domain"/>
    <property type="match status" value="1"/>
</dbReference>
<evidence type="ECO:0000259" key="5">
    <source>
        <dbReference type="Pfam" id="PF01370"/>
    </source>
</evidence>
<proteinExistence type="predicted"/>
<dbReference type="CDD" id="cd08946">
    <property type="entry name" value="SDR_e"/>
    <property type="match status" value="1"/>
</dbReference>
<comment type="caution">
    <text evidence="6">The sequence shown here is derived from an EMBL/GenBank/DDBJ whole genome shotgun (WGS) entry which is preliminary data.</text>
</comment>
<organism evidence="6 7">
    <name type="scientific">Iodobacter arcticus</name>
    <dbReference type="NCBI Taxonomy" id="590593"/>
    <lineage>
        <taxon>Bacteria</taxon>
        <taxon>Pseudomonadati</taxon>
        <taxon>Pseudomonadota</taxon>
        <taxon>Betaproteobacteria</taxon>
        <taxon>Neisseriales</taxon>
        <taxon>Chitinibacteraceae</taxon>
        <taxon>Iodobacter</taxon>
    </lineage>
</organism>
<reference evidence="7" key="1">
    <citation type="journal article" date="2019" name="Int. J. Syst. Evol. Microbiol.">
        <title>The Global Catalogue of Microorganisms (GCM) 10K type strain sequencing project: providing services to taxonomists for standard genome sequencing and annotation.</title>
        <authorList>
            <consortium name="The Broad Institute Genomics Platform"/>
            <consortium name="The Broad Institute Genome Sequencing Center for Infectious Disease"/>
            <person name="Wu L."/>
            <person name="Ma J."/>
        </authorList>
    </citation>
    <scope>NUCLEOTIDE SEQUENCE [LARGE SCALE GENOMIC DNA]</scope>
    <source>
        <strain evidence="7">CCUG 62945</strain>
    </source>
</reference>
<feature type="domain" description="NAD-dependent epimerase/dehydratase" evidence="5">
    <location>
        <begin position="30"/>
        <end position="272"/>
    </location>
</feature>